<dbReference type="KEGG" id="phet:94291121"/>
<reference evidence="2 3" key="1">
    <citation type="submission" date="2021-02" db="EMBL/GenBank/DDBJ databases">
        <title>Porcisia hertigi Genome sequencing and assembly.</title>
        <authorList>
            <person name="Almutairi H."/>
            <person name="Gatherer D."/>
        </authorList>
    </citation>
    <scope>NUCLEOTIDE SEQUENCE [LARGE SCALE GENOMIC DNA]</scope>
    <source>
        <strain evidence="2 3">C119</strain>
    </source>
</reference>
<keyword evidence="1" id="KW-0472">Membrane</keyword>
<name>A0A836I5X0_9TRYP</name>
<accession>A0A836I5X0</accession>
<evidence type="ECO:0000313" key="2">
    <source>
        <dbReference type="EMBL" id="KAG5505739.1"/>
    </source>
</evidence>
<dbReference type="GeneID" id="94291121"/>
<keyword evidence="1" id="KW-1133">Transmembrane helix</keyword>
<protein>
    <submittedName>
        <fullName evidence="2">Uncharacterized protein</fullName>
    </submittedName>
</protein>
<dbReference type="AlphaFoldDB" id="A0A836I5X0"/>
<dbReference type="OrthoDB" id="262994at2759"/>
<comment type="caution">
    <text evidence="2">The sequence shown here is derived from an EMBL/GenBank/DDBJ whole genome shotgun (WGS) entry which is preliminary data.</text>
</comment>
<dbReference type="EMBL" id="JAFJZO010000021">
    <property type="protein sequence ID" value="KAG5505739.1"/>
    <property type="molecule type" value="Genomic_DNA"/>
</dbReference>
<keyword evidence="3" id="KW-1185">Reference proteome</keyword>
<keyword evidence="1" id="KW-0812">Transmembrane</keyword>
<organism evidence="2 3">
    <name type="scientific">Porcisia hertigi</name>
    <dbReference type="NCBI Taxonomy" id="2761500"/>
    <lineage>
        <taxon>Eukaryota</taxon>
        <taxon>Discoba</taxon>
        <taxon>Euglenozoa</taxon>
        <taxon>Kinetoplastea</taxon>
        <taxon>Metakinetoplastina</taxon>
        <taxon>Trypanosomatida</taxon>
        <taxon>Trypanosomatidae</taxon>
        <taxon>Leishmaniinae</taxon>
        <taxon>Porcisia</taxon>
    </lineage>
</organism>
<dbReference type="RefSeq" id="XP_067757407.1">
    <property type="nucleotide sequence ID" value="XM_067901044.1"/>
</dbReference>
<gene>
    <name evidence="2" type="ORF">JKF63_05075</name>
</gene>
<proteinExistence type="predicted"/>
<feature type="transmembrane region" description="Helical" evidence="1">
    <location>
        <begin position="37"/>
        <end position="55"/>
    </location>
</feature>
<evidence type="ECO:0000313" key="3">
    <source>
        <dbReference type="Proteomes" id="UP000674318"/>
    </source>
</evidence>
<dbReference type="InterPro" id="IPR028110">
    <property type="entry name" value="TMEM254"/>
</dbReference>
<dbReference type="Pfam" id="PF14934">
    <property type="entry name" value="TMEM254"/>
    <property type="match status" value="1"/>
</dbReference>
<feature type="transmembrane region" description="Helical" evidence="1">
    <location>
        <begin position="151"/>
        <end position="171"/>
    </location>
</feature>
<feature type="transmembrane region" description="Helical" evidence="1">
    <location>
        <begin position="110"/>
        <end position="131"/>
    </location>
</feature>
<evidence type="ECO:0000256" key="1">
    <source>
        <dbReference type="SAM" id="Phobius"/>
    </source>
</evidence>
<dbReference type="Proteomes" id="UP000674318">
    <property type="component" value="Chromosome 21"/>
</dbReference>
<sequence length="202" mass="22075">MGYGSKKATTCGAPASVTAETIQLASKTNRFPYTRPTIFFLPTVILVMLFTYLAVGVEVDASGEHLVLPDYVRDAAMHRDMAAGRNSTEPIPFNAFLFFEESIMGLMFRLGLLVFGGLPGVRVACTIAWLIHFYELGVSFRICRSSNASVPVTACYMCCTFLGGLTQLLPLRKARDAWMNKVRATATNTPAVTAESNSKKNL</sequence>